<proteinExistence type="predicted"/>
<evidence type="ECO:0000313" key="1">
    <source>
        <dbReference type="EMBL" id="SCO91335.1"/>
    </source>
</evidence>
<evidence type="ECO:0000313" key="2">
    <source>
        <dbReference type="Proteomes" id="UP000219369"/>
    </source>
</evidence>
<dbReference type="AlphaFoldDB" id="A0A2H3TUJ0"/>
<dbReference type="EMBL" id="FMJY01000010">
    <property type="protein sequence ID" value="SCO91335.1"/>
    <property type="molecule type" value="Genomic_DNA"/>
</dbReference>
<accession>A0A2H3TUJ0</accession>
<protein>
    <submittedName>
        <fullName evidence="1">Uncharacterized protein</fullName>
    </submittedName>
</protein>
<name>A0A2H3TUJ0_FUSOX</name>
<gene>
    <name evidence="1" type="ORF">FRV6_15463</name>
</gene>
<reference evidence="2" key="1">
    <citation type="submission" date="2016-09" db="EMBL/GenBank/DDBJ databases">
        <authorList>
            <person name="Guldener U."/>
        </authorList>
    </citation>
    <scope>NUCLEOTIDE SEQUENCE [LARGE SCALE GENOMIC DNA]</scope>
    <source>
        <strain evidence="2">V64-1</strain>
    </source>
</reference>
<dbReference type="Proteomes" id="UP000219369">
    <property type="component" value="Unassembled WGS sequence"/>
</dbReference>
<sequence length="31" mass="3456">MVNKPSKHLNYYLIGPYIMPSLSAYTTAPNA</sequence>
<organism evidence="1 2">
    <name type="scientific">Fusarium oxysporum</name>
    <name type="common">Fusarium vascular wilt</name>
    <dbReference type="NCBI Taxonomy" id="5507"/>
    <lineage>
        <taxon>Eukaryota</taxon>
        <taxon>Fungi</taxon>
        <taxon>Dikarya</taxon>
        <taxon>Ascomycota</taxon>
        <taxon>Pezizomycotina</taxon>
        <taxon>Sordariomycetes</taxon>
        <taxon>Hypocreomycetidae</taxon>
        <taxon>Hypocreales</taxon>
        <taxon>Nectriaceae</taxon>
        <taxon>Fusarium</taxon>
        <taxon>Fusarium oxysporum species complex</taxon>
    </lineage>
</organism>